<reference evidence="1 2" key="1">
    <citation type="submission" date="2015-01" db="EMBL/GenBank/DDBJ databases">
        <title>Genome Assembly of Bacillus badius MTCC 1458.</title>
        <authorList>
            <person name="Verma A."/>
            <person name="Khatri I."/>
            <person name="Mual P."/>
            <person name="Subramanian S."/>
            <person name="Krishnamurthi S."/>
        </authorList>
    </citation>
    <scope>NUCLEOTIDE SEQUENCE [LARGE SCALE GENOMIC DNA]</scope>
    <source>
        <strain evidence="1 2">MTCC 1458</strain>
    </source>
</reference>
<protein>
    <submittedName>
        <fullName evidence="1">Uncharacterized protein</fullName>
    </submittedName>
</protein>
<evidence type="ECO:0000313" key="2">
    <source>
        <dbReference type="Proteomes" id="UP000031982"/>
    </source>
</evidence>
<organism evidence="1 2">
    <name type="scientific">Bacillus badius</name>
    <dbReference type="NCBI Taxonomy" id="1455"/>
    <lineage>
        <taxon>Bacteria</taxon>
        <taxon>Bacillati</taxon>
        <taxon>Bacillota</taxon>
        <taxon>Bacilli</taxon>
        <taxon>Bacillales</taxon>
        <taxon>Bacillaceae</taxon>
        <taxon>Pseudobacillus</taxon>
    </lineage>
</organism>
<evidence type="ECO:0000313" key="1">
    <source>
        <dbReference type="EMBL" id="KIL77382.1"/>
    </source>
</evidence>
<dbReference type="EMBL" id="JXLP01000015">
    <property type="protein sequence ID" value="KIL77382.1"/>
    <property type="molecule type" value="Genomic_DNA"/>
</dbReference>
<gene>
    <name evidence="1" type="ORF">SD77_1625</name>
</gene>
<comment type="caution">
    <text evidence="1">The sequence shown here is derived from an EMBL/GenBank/DDBJ whole genome shotgun (WGS) entry which is preliminary data.</text>
</comment>
<accession>A0ABR5ARM5</accession>
<proteinExistence type="predicted"/>
<sequence>MKYREKKEERNSYKGAMIMYLDNFTGQKIQIRFRNFPEDLVGSITGIYQPDQWYMVKLVHTESMGIWVENPCHKRTEVMDEAGDEIPFEHQKEETCAVHLFIRWEYISSVITFPNKDTVGLDKKATLIGFHA</sequence>
<dbReference type="Proteomes" id="UP000031982">
    <property type="component" value="Unassembled WGS sequence"/>
</dbReference>
<keyword evidence="2" id="KW-1185">Reference proteome</keyword>
<name>A0ABR5ARM5_BACBA</name>